<reference evidence="1 2" key="1">
    <citation type="submission" date="2014-09" db="EMBL/GenBank/DDBJ databases">
        <title>Using Illumina technology Improving SMRT sequencing Genome Assembly by RASTools.</title>
        <authorList>
            <person name="Zhou Y."/>
            <person name="Ma T."/>
            <person name="Liu T."/>
        </authorList>
    </citation>
    <scope>NUCLEOTIDE SEQUENCE [LARGE SCALE GENOMIC DNA]</scope>
    <source>
        <strain evidence="1 2">ATCC 55669</strain>
    </source>
</reference>
<dbReference type="HOGENOM" id="CLU_1676739_0_0_5"/>
<dbReference type="AlphaFoldDB" id="A0A097EJU0"/>
<evidence type="ECO:0000313" key="2">
    <source>
        <dbReference type="Proteomes" id="UP000033200"/>
    </source>
</evidence>
<dbReference type="EMBL" id="CP009571">
    <property type="protein sequence ID" value="AIT07835.1"/>
    <property type="molecule type" value="Genomic_DNA"/>
</dbReference>
<dbReference type="STRING" id="1549858.MC45_17440"/>
<name>A0A097EJU0_9SPHN</name>
<evidence type="ECO:0008006" key="3">
    <source>
        <dbReference type="Google" id="ProtNLM"/>
    </source>
</evidence>
<proteinExistence type="predicted"/>
<accession>A0A097EJU0</accession>
<gene>
    <name evidence="1" type="ORF">MC45_17440</name>
</gene>
<dbReference type="SUPFAM" id="SSF81593">
    <property type="entry name" value="Nucleotidyltransferase substrate binding subunit/domain"/>
    <property type="match status" value="1"/>
</dbReference>
<keyword evidence="2" id="KW-1185">Reference proteome</keyword>
<dbReference type="RefSeq" id="WP_038665910.1">
    <property type="nucleotide sequence ID" value="NZ_CP009571.1"/>
</dbReference>
<dbReference type="Proteomes" id="UP000033200">
    <property type="component" value="Chromosome"/>
</dbReference>
<protein>
    <recommendedName>
        <fullName evidence="3">DUF86 domain-containing protein</fullName>
    </recommendedName>
</protein>
<sequence length="157" mass="17432">MTDTEVFIGRTLARCRRVAAGAEELVPLLAGVMPFGGEDLAALNLMQRTAATAFLKRFEQLQDLIARAVRAIAGWTGVDAGSMTHRDIGDWLEKHALVSDAESWMVAVRLRNRLVHEYPIEEQEQVRRLNESWATMPLLRTITDNLGAYAEGKGLPS</sequence>
<dbReference type="Gene3D" id="1.20.120.330">
    <property type="entry name" value="Nucleotidyltransferases domain 2"/>
    <property type="match status" value="1"/>
</dbReference>
<evidence type="ECO:0000313" key="1">
    <source>
        <dbReference type="EMBL" id="AIT07835.1"/>
    </source>
</evidence>
<dbReference type="KEGG" id="stax:MC45_17440"/>
<organism evidence="1 2">
    <name type="scientific">Sphingomonas taxi</name>
    <dbReference type="NCBI Taxonomy" id="1549858"/>
    <lineage>
        <taxon>Bacteria</taxon>
        <taxon>Pseudomonadati</taxon>
        <taxon>Pseudomonadota</taxon>
        <taxon>Alphaproteobacteria</taxon>
        <taxon>Sphingomonadales</taxon>
        <taxon>Sphingomonadaceae</taxon>
        <taxon>Sphingomonas</taxon>
    </lineage>
</organism>